<name>A0ABQ0AR22_9RHOB</name>
<gene>
    <name evidence="1" type="ORF">NBRC116598_37750</name>
</gene>
<proteinExistence type="predicted"/>
<comment type="caution">
    <text evidence="1">The sequence shown here is derived from an EMBL/GenBank/DDBJ whole genome shotgun (WGS) entry which is preliminary data.</text>
</comment>
<organism evidence="1 2">
    <name type="scientific">Pseudophaeobacter arcticus</name>
    <dbReference type="NCBI Taxonomy" id="385492"/>
    <lineage>
        <taxon>Bacteria</taxon>
        <taxon>Pseudomonadati</taxon>
        <taxon>Pseudomonadota</taxon>
        <taxon>Alphaproteobacteria</taxon>
        <taxon>Rhodobacterales</taxon>
        <taxon>Paracoccaceae</taxon>
        <taxon>Pseudophaeobacter</taxon>
    </lineage>
</organism>
<sequence>MSQADRKVEAFFDEINRSIPHIDLKLNSGVRGCVGIGKRPKIAQSECGGTGDAYWSLS</sequence>
<evidence type="ECO:0000313" key="2">
    <source>
        <dbReference type="Proteomes" id="UP001441944"/>
    </source>
</evidence>
<accession>A0ABQ0AR22</accession>
<keyword evidence="2" id="KW-1185">Reference proteome</keyword>
<dbReference type="Proteomes" id="UP001441944">
    <property type="component" value="Unassembled WGS sequence"/>
</dbReference>
<dbReference type="EMBL" id="BAABWU010000021">
    <property type="protein sequence ID" value="GAA6198330.1"/>
    <property type="molecule type" value="Genomic_DNA"/>
</dbReference>
<protein>
    <submittedName>
        <fullName evidence="1">Uncharacterized protein</fullName>
    </submittedName>
</protein>
<evidence type="ECO:0000313" key="1">
    <source>
        <dbReference type="EMBL" id="GAA6198330.1"/>
    </source>
</evidence>
<reference evidence="1 2" key="1">
    <citation type="submission" date="2024-04" db="EMBL/GenBank/DDBJ databases">
        <title>Draft genome sequence of Pseudophaeobacter arcticus NBRC 116598.</title>
        <authorList>
            <person name="Miyakawa T."/>
            <person name="Kusuya Y."/>
            <person name="Miura T."/>
        </authorList>
    </citation>
    <scope>NUCLEOTIDE SEQUENCE [LARGE SCALE GENOMIC DNA]</scope>
    <source>
        <strain evidence="1 2">SU-CL00105</strain>
    </source>
</reference>